<feature type="compositionally biased region" description="Polar residues" evidence="1">
    <location>
        <begin position="1615"/>
        <end position="1627"/>
    </location>
</feature>
<feature type="compositionally biased region" description="Basic and acidic residues" evidence="1">
    <location>
        <begin position="1521"/>
        <end position="1535"/>
    </location>
</feature>
<feature type="compositionally biased region" description="Polar residues" evidence="1">
    <location>
        <begin position="248"/>
        <end position="264"/>
    </location>
</feature>
<feature type="compositionally biased region" description="Basic and acidic residues" evidence="1">
    <location>
        <begin position="738"/>
        <end position="758"/>
    </location>
</feature>
<proteinExistence type="predicted"/>
<feature type="compositionally biased region" description="Polar residues" evidence="1">
    <location>
        <begin position="573"/>
        <end position="588"/>
    </location>
</feature>
<sequence length="4219" mass="463054">NATTFQNLGEKGESSVRVKNKEVVQEGGFKGKAKPSSNKPVSEKIKIATLLDVEKSEPTFQKENTTSLHNLAGKENSSTQLKEVVGERPSKGKSKPSSNAVEAEKNKIATPQDVDDKSKPTKQKENATASHNVAQKEKSSAQSKEVVSERPSKGKSQPSNTAVADKNKIASPLDVNEKSKLKLRKDNASSSHDVAEIEKNSVQAVEVVSERPFKDKFKSDSNTVVAENNKIDAPQDVDNKSKPKLQKDNANTSLTVSEIENSVQAEEVVSERPFKDKPKSSSKTIVAERNEIATPQVVDNKSKPKSKKENATTSHDVAEKVKSSLQTSVLVTEPPSEYNLKPSSPVVANEKLNVVTQVVSEKHKGKFKDSVKKESSQALPEGAKTKQVVVAEREETVFQKVVDVTETSITQRTTESFEKRVDDNESRQTSQIKLKKKTQIKEVFVDVAPSAEESKLVSSKVALDNTKTNALQDVDKLKEKVSDLVVRENTKTTPGVIEKQKSVQNKEMAEKTEAVSLKVLVDNTNKGVLYDETSVMRQLAEANEKELGVAPNPSPTKGVAKKHKSDSKLKSSEIVQKSKPASIQSLIDDQSIKPKGENEKNPACIKRSKSSDLLVGMVKSRTTKMVHTARQLSSESIVTKKNARVDKAKKPALGHWRIVKQDKETTNVDSQSVSKSKIDDGSGEESKNRSRKRSETSMKGKSENNNGHSSERLISTIGECSDKVAVKDSTFGATKVENPIRLRTRSETSNERKFKDDEQISSNSLPKQIVTVDRNTSKQSKEMSSVSSNSSSPMDSPQKPVESSIKTSVKQCKKPSNDNLKPVVQTAMYESVIEDNNIRSRTRSETSMERKVHDVKTPSECSMKETSGSNGLGPGEFTTSAQYVDEKTVGNETNNSSVDTLTAAEESDPIQQETKTRLRTRSEKVNEKKFEDQLSCQSNSSDKKPVHNEFLAKQITSVDKNLLKPAKNDVSNVDVKTNARLSRSDTLPESSNQHRLRTRSETSSEKKLRKDDKNSLSKNQPLNSTKAVPKSVDFDKIAVDDSMKVYDFIDDDAPSNIHTIDQFRTLSGKSVKNKRSPSEAAMEDSNKLNNPTRKSRSENAKVRSGKKSRKSSPKKIPTNKDAIVSGKINRGNGEQKSPEQVSSEVGKEGGPLLCSSDEHSGSKEGAATRSRSRDLSNEENTASPTRVLRSKLKQPVTNNPATNSVANFVVDVNAPPLDAISDQKAKVICKNLHKSESSCGKCDITTVDSVLCKHQSALTKSNVEKHGIEDVENTLNKRKTRSCVKLIDRTIDNSTQESCPTPKDNTSLPKLRSSSSRKLNVPNALTNEGVSGESNMVSKLKYVNSIDQRDDAVFQKDSLEDEDSLSDTVSLKSEKVGDDLKIIIKRVKKPVQGDKADNSLTCDSDVVQKSVRETTVDVMSKEKLKPLKTVVSDVGNEVLPNQSTMLSPQDNNVCNAEAVSLKTPPMGSVVTPESDNIQAVNDMSQHREPEGAKSSTRTAQLRSLVLSEGLIHTGREQVSFQRDKDRVEKKKLDREDKQWNMSPTFEKFTNKSVTPSLNSPSTVEIVNQWSSNGQSSRNSSPSKISILESNKVETSSITDGSTSENEDFPRRRVTRSSLASASDSLPKSSKKRVLDNICSKPRRGSVGTPNTIKKNSDTSESSVLQGKEVTKDDRKQTGKRTHNQFEKSLGIEDEAPVKSKLRKTETNSKMHSADTGQHNRGSQSDCSKIMASVTTNRLNNVSKKVAPLEGFVLKKSDLKFKSVEASNKKQELNDHDCCITNVYLPKEKAKKDIDANLMNSLSVQDPVPVSMDVPLKAASPVIPGENLMSPKTHQGSVKSSSSRRKSKLFPPTKRIPSAGLIENGRKTSVKEVCLASESLDKILREDDIKDPSSFDVLALSPGKSPDSTTPSRADIVISKLALEPVTVNTKTCDDSQGVTSTTEIEIMPLVNSSQLELMHETKALELGQGKKEDEGVSSTTVDSKICSIRYSDTKLVGSKKTNLVKTTPTMSQSIDESHVVRDKQTKKESIMETQPSKLVSESVSKQLENLEMYPVSKKKQSTSIPGVCEASDESPEYDVRHPRRKIWRLKTDPTKSNENSVTVQCSSRDNEALNLRSLSDEELKTRDKPLKKRQVWGIQLDNKVVNVEHIDEVIRNDDRTPEKAESNQPPASSVDQHSDELRIEDKKTLAKLESIQSPTSSVDQLRHSIFNILSVGPADKNTPTIQKPDSDSLSREVSTSSRLQKANKSKKPLKKLRTLCSQKRLSVKGGGCLRRRGLRKSSRSMASFPLRNGKMKLKKRMKKLKRVKTPKKEIVVVEHSRTSCEQPQILVGETLESSTKTTETQESLSSNIANIVLPHPNTVQNNLSMASPSKSTSSLLCHDILPSGTAQCSAPVVHNYKELNVDPCEDEDASPQFSPHPPREKGSVSPELQMQAPSNLSGSFMPVAPEWGNQCSLGTMVVQSSSSNGGSFSVSPQGTPRPITERSRSFSNLSQTSKPRARRDSHPALPPAVQSPTPVDLSFRRKKSRSHGSTSQLGVNPEGPMISSNIGKLDLNGKNPTFYTSYPGYKVTYDLAKNQVVLLNQTSASCVNQPVDTIPPMSVPMNEQLSVPVPSSSIPIRPIPKVRPAVVGTYPPLSGSRVKKDDFVPTAKSSFNEYSRLLCPQSLSAFHAMKSNNASSRSSNPANQHKKTDHNPLLFSHGTHFMLTPAEVSNIALLCPSTSATTLPSSNRRNKSTRSTRIKPDVLSPSSKTSFTNLKSHTDTGRSTDVRANEIICHKPLFNQSQANSLPFYPENSYKLSCVNNMNPLVHPSLLRPPGVLSVASERPYKSDRVRNDQVLIGRNQEALQKVVREFNEGMNSMKDSNAVLNTKELKSDDGPNHNRSGVPVKALNLSDIGERNISEDCTSTINSTPPNVIDIEVEIMSSQLPTESKGVKLDHRKTILTEKGAEIPPNQSSKSNKVCATEVKVAQDSEPVLRCQQFSDQGVDKCHPIAGCMGDSEKRETLEVVTISSAPNMPSVSENCSDTLIDEEHNIECPDHNISKQPSTKESPIVSIESCPSPDSVIDVVSLPITESKDLENQVDPNCSDELDNVGNKTSEEQMILVTEIQSSSEITQVAADIPSRKLGVPELPQSVSETQSSAENPSYTQLFIPEQPLSVSEKVETVPEMDHNIIHESQTAVNLTSATDIPESKYVEATDHGKPAAVLLPEISLIQLDKSEQDNISNNIKETDVHINDYTATKIDESTQIHSKQQLQKLQQPEPSIKSKIELPTENCGIPLKPDDQVNSPMESVGTAIVPPPASSSLTSIEQNLGLPTDKMAPEIIDTCGYSVPFKEAKVDSVQFGVNGNYSCPIDDSIKPYSNDETDTMLMPVSIESQSQNTEKQADKPTDQIVPEKSHVCTDHLLLSEGVCQKDDSVKPKSNEDTNTTLIPLTTESQIQNTEKYGTSDIVCFSEVSEDGRSGLLSSAVHTSKSDANLVDVSERLLGSAVDKSVDSDGTCDDACNGSSAGPDPNTDLKSSTPIGFTELRGKADIQLQSPQPLEQASKVSEAPEDPITSLTPQNSPEVTELPTDLCNQDLIPLDVVRDHESSCMSNLNTTLSSSPDATLNVSESRKSINSSVHSFTDESLILTTVPNSVSKECSDSSTGNNNSNLNCEDQIAKMESCNDRKTIEEKSVGSSISFCYSRKRKLAGDSEDEDVESIKSIDSINCRIKKRKQAHAKVKIRPISPTTVDEIVKSGIKIKHSELQDIVKCWQEYCRSHERVSRAMTVGRAGNDEATKITGREESRRPAGQSRRFEDDLSRPSTSRELRNDPSSPLNIPSPLISMRDPKEPKNVTAYLLEREREINRGLKRTTRVGELFARGVKIHQRDCNVKHSRVESFASSRRSSTIADALSTLPCVRPTIHRSYSWIVEHLRERRKKMDYMESMNIQSCKDFINGVSKDAVAGCQTTLSLAMATHSRLSAVHPPVTNWPPTNLGVTTITVISSDSEDSNAGGTEHTMKDRDEVRKRVRRKVGTTVNLPCSCQSPSQNSNSHVCPTCRKEKSHAHGASSPIRPSSTSLYTKVSNMQRREPERVMECAAAVGGGEETVIVPDSNSVHLLKALMTLAGRRPPTSDTYAPPYSLSCDDPRPTSHTEVFSLPYEKELISTRVTVTPDPPSHDAGPHPLPETVRGSSTQYLQEKPAPEEAPCIFERNDTDLQVIVTIHIRLDIFIWL</sequence>
<dbReference type="EMBL" id="GDHC01002001">
    <property type="protein sequence ID" value="JAQ16628.1"/>
    <property type="molecule type" value="Transcribed_RNA"/>
</dbReference>
<feature type="region of interest" description="Disordered" evidence="1">
    <location>
        <begin position="213"/>
        <end position="347"/>
    </location>
</feature>
<feature type="compositionally biased region" description="Polar residues" evidence="1">
    <location>
        <begin position="2748"/>
        <end position="2759"/>
    </location>
</feature>
<feature type="compositionally biased region" description="Polar residues" evidence="1">
    <location>
        <begin position="1592"/>
        <end position="1603"/>
    </location>
</feature>
<feature type="region of interest" description="Disordered" evidence="1">
    <location>
        <begin position="969"/>
        <end position="1031"/>
    </location>
</feature>
<feature type="region of interest" description="Disordered" evidence="1">
    <location>
        <begin position="24"/>
        <end position="43"/>
    </location>
</feature>
<feature type="compositionally biased region" description="Polar residues" evidence="1">
    <location>
        <begin position="969"/>
        <end position="993"/>
    </location>
</feature>
<feature type="compositionally biased region" description="Polar residues" evidence="1">
    <location>
        <begin position="3559"/>
        <end position="3568"/>
    </location>
</feature>
<feature type="compositionally biased region" description="Low complexity" evidence="1">
    <location>
        <begin position="3817"/>
        <end position="3829"/>
    </location>
</feature>
<feature type="compositionally biased region" description="Basic and acidic residues" evidence="1">
    <location>
        <begin position="237"/>
        <end position="247"/>
    </location>
</feature>
<feature type="compositionally biased region" description="Low complexity" evidence="1">
    <location>
        <begin position="782"/>
        <end position="798"/>
    </location>
</feature>
<accession>A0A146MA43</accession>
<feature type="region of interest" description="Disordered" evidence="1">
    <location>
        <begin position="640"/>
        <end position="823"/>
    </location>
</feature>
<feature type="compositionally biased region" description="Low complexity" evidence="1">
    <location>
        <begin position="2675"/>
        <end position="2687"/>
    </location>
</feature>
<feature type="compositionally biased region" description="Polar residues" evidence="1">
    <location>
        <begin position="1647"/>
        <end position="1664"/>
    </location>
</feature>
<feature type="compositionally biased region" description="Low complexity" evidence="1">
    <location>
        <begin position="2462"/>
        <end position="2475"/>
    </location>
</feature>
<feature type="compositionally biased region" description="Basic and acidic residues" evidence="1">
    <location>
        <begin position="3777"/>
        <end position="3815"/>
    </location>
</feature>
<feature type="region of interest" description="Disordered" evidence="1">
    <location>
        <begin position="3772"/>
        <end position="3834"/>
    </location>
</feature>
<feature type="compositionally biased region" description="Low complexity" evidence="1">
    <location>
        <begin position="4026"/>
        <end position="4038"/>
    </location>
</feature>
<feature type="compositionally biased region" description="Polar residues" evidence="1">
    <location>
        <begin position="1132"/>
        <end position="1143"/>
    </location>
</feature>
<feature type="region of interest" description="Disordered" evidence="1">
    <location>
        <begin position="544"/>
        <end position="608"/>
    </location>
</feature>
<feature type="compositionally biased region" description="Basic and acidic residues" evidence="1">
    <location>
        <begin position="2015"/>
        <end position="2030"/>
    </location>
</feature>
<feature type="compositionally biased region" description="Polar residues" evidence="1">
    <location>
        <begin position="2489"/>
        <end position="2498"/>
    </location>
</feature>
<feature type="region of interest" description="Disordered" evidence="1">
    <location>
        <begin position="2007"/>
        <end position="2040"/>
    </location>
</feature>
<organism evidence="2">
    <name type="scientific">Lygus hesperus</name>
    <name type="common">Western plant bug</name>
    <dbReference type="NCBI Taxonomy" id="30085"/>
    <lineage>
        <taxon>Eukaryota</taxon>
        <taxon>Metazoa</taxon>
        <taxon>Ecdysozoa</taxon>
        <taxon>Arthropoda</taxon>
        <taxon>Hexapoda</taxon>
        <taxon>Insecta</taxon>
        <taxon>Pterygota</taxon>
        <taxon>Neoptera</taxon>
        <taxon>Paraneoptera</taxon>
        <taxon>Hemiptera</taxon>
        <taxon>Heteroptera</taxon>
        <taxon>Panheteroptera</taxon>
        <taxon>Cimicomorpha</taxon>
        <taxon>Miridae</taxon>
        <taxon>Mirini</taxon>
        <taxon>Lygus</taxon>
    </lineage>
</organism>
<feature type="compositionally biased region" description="Basic and acidic residues" evidence="1">
    <location>
        <begin position="998"/>
        <end position="1015"/>
    </location>
</feature>
<feature type="region of interest" description="Disordered" evidence="1">
    <location>
        <begin position="2406"/>
        <end position="2438"/>
    </location>
</feature>
<feature type="compositionally biased region" description="Basic residues" evidence="1">
    <location>
        <begin position="2732"/>
        <end position="2741"/>
    </location>
</feature>
<feature type="compositionally biased region" description="Basic and acidic residues" evidence="1">
    <location>
        <begin position="4003"/>
        <end position="4012"/>
    </location>
</feature>
<feature type="region of interest" description="Disordered" evidence="1">
    <location>
        <begin position="1822"/>
        <end position="1857"/>
    </location>
</feature>
<feature type="non-terminal residue" evidence="2">
    <location>
        <position position="1"/>
    </location>
</feature>
<feature type="region of interest" description="Disordered" evidence="1">
    <location>
        <begin position="2216"/>
        <end position="2252"/>
    </location>
</feature>
<feature type="compositionally biased region" description="Polar residues" evidence="1">
    <location>
        <begin position="2031"/>
        <end position="2040"/>
    </location>
</feature>
<feature type="compositionally biased region" description="Basic and acidic residues" evidence="1">
    <location>
        <begin position="2155"/>
        <end position="2165"/>
    </location>
</feature>
<feature type="compositionally biased region" description="Low complexity" evidence="1">
    <location>
        <begin position="1307"/>
        <end position="1319"/>
    </location>
</feature>
<feature type="region of interest" description="Disordered" evidence="1">
    <location>
        <begin position="3991"/>
        <end position="4013"/>
    </location>
</feature>
<protein>
    <submittedName>
        <fullName evidence="2">Uncharacterized protein</fullName>
    </submittedName>
</protein>
<feature type="region of interest" description="Disordered" evidence="1">
    <location>
        <begin position="1069"/>
        <end position="1199"/>
    </location>
</feature>
<feature type="compositionally biased region" description="Basic and acidic residues" evidence="1">
    <location>
        <begin position="838"/>
        <end position="857"/>
    </location>
</feature>
<feature type="compositionally biased region" description="Low complexity" evidence="1">
    <location>
        <begin position="1570"/>
        <end position="1585"/>
    </location>
</feature>
<feature type="region of interest" description="Disordered" evidence="1">
    <location>
        <begin position="2155"/>
        <end position="2180"/>
    </location>
</feature>
<name>A0A146MA43_LYGHE</name>
<feature type="compositionally biased region" description="Polar residues" evidence="1">
    <location>
        <begin position="2166"/>
        <end position="2175"/>
    </location>
</feature>
<feature type="region of interest" description="Disordered" evidence="1">
    <location>
        <begin position="838"/>
        <end position="948"/>
    </location>
</feature>
<evidence type="ECO:0000256" key="1">
    <source>
        <dbReference type="SAM" id="MobiDB-lite"/>
    </source>
</evidence>
<feature type="region of interest" description="Disordered" evidence="1">
    <location>
        <begin position="2462"/>
        <end position="2545"/>
    </location>
</feature>
<feature type="compositionally biased region" description="Polar residues" evidence="1">
    <location>
        <begin position="890"/>
        <end position="900"/>
    </location>
</feature>
<feature type="compositionally biased region" description="Basic and acidic residues" evidence="1">
    <location>
        <begin position="175"/>
        <end position="197"/>
    </location>
</feature>
<feature type="compositionally biased region" description="Polar residues" evidence="1">
    <location>
        <begin position="3540"/>
        <end position="3549"/>
    </location>
</feature>
<feature type="compositionally biased region" description="Polar residues" evidence="1">
    <location>
        <begin position="1016"/>
        <end position="1026"/>
    </location>
</feature>
<feature type="region of interest" description="Disordered" evidence="1">
    <location>
        <begin position="4158"/>
        <end position="4181"/>
    </location>
</feature>
<feature type="compositionally biased region" description="Polar residues" evidence="1">
    <location>
        <begin position="1713"/>
        <end position="1725"/>
    </location>
</feature>
<feature type="compositionally biased region" description="Basic and acidic residues" evidence="1">
    <location>
        <begin position="590"/>
        <end position="600"/>
    </location>
</feature>
<evidence type="ECO:0000313" key="2">
    <source>
        <dbReference type="EMBL" id="JAQ16628.1"/>
    </source>
</evidence>
<feature type="compositionally biased region" description="Basic and acidic residues" evidence="1">
    <location>
        <begin position="1702"/>
        <end position="1712"/>
    </location>
</feature>
<feature type="region of interest" description="Disordered" evidence="1">
    <location>
        <begin position="4024"/>
        <end position="4043"/>
    </location>
</feature>
<reference evidence="2" key="1">
    <citation type="journal article" date="2016" name="Gigascience">
        <title>De novo construction of an expanded transcriptome assembly for the western tarnished plant bug, Lygus hesperus.</title>
        <authorList>
            <person name="Tassone E.E."/>
            <person name="Geib S.M."/>
            <person name="Hall B."/>
            <person name="Fabrick J.A."/>
            <person name="Brent C.S."/>
            <person name="Hull J.J."/>
        </authorList>
    </citation>
    <scope>NUCLEOTIDE SEQUENCE</scope>
</reference>
<feature type="region of interest" description="Disordered" evidence="1">
    <location>
        <begin position="1294"/>
        <end position="1327"/>
    </location>
</feature>
<feature type="compositionally biased region" description="Basic and acidic residues" evidence="1">
    <location>
        <begin position="914"/>
        <end position="932"/>
    </location>
</feature>
<feature type="compositionally biased region" description="Basic and acidic residues" evidence="1">
    <location>
        <begin position="114"/>
        <end position="125"/>
    </location>
</feature>
<feature type="region of interest" description="Disordered" evidence="1">
    <location>
        <begin position="2675"/>
        <end position="2697"/>
    </location>
</feature>
<feature type="region of interest" description="Disordered" evidence="1">
    <location>
        <begin position="2723"/>
        <end position="2766"/>
    </location>
</feature>
<feature type="compositionally biased region" description="Polar residues" evidence="1">
    <location>
        <begin position="1294"/>
        <end position="1306"/>
    </location>
</feature>
<feature type="region of interest" description="Disordered" evidence="1">
    <location>
        <begin position="3540"/>
        <end position="3572"/>
    </location>
</feature>
<feature type="compositionally biased region" description="Basic and acidic residues" evidence="1">
    <location>
        <begin position="676"/>
        <end position="702"/>
    </location>
</feature>
<feature type="region of interest" description="Disordered" evidence="1">
    <location>
        <begin position="3494"/>
        <end position="3525"/>
    </location>
</feature>
<feature type="compositionally biased region" description="Polar residues" evidence="1">
    <location>
        <begin position="58"/>
        <end position="81"/>
    </location>
</feature>
<feature type="region of interest" description="Disordered" evidence="1">
    <location>
        <begin position="1516"/>
        <end position="1535"/>
    </location>
</feature>
<gene>
    <name evidence="2" type="ORF">g.91627</name>
</gene>
<feature type="region of interest" description="Disordered" evidence="1">
    <location>
        <begin position="363"/>
        <end position="384"/>
    </location>
</feature>
<feature type="compositionally biased region" description="Basic residues" evidence="1">
    <location>
        <begin position="1103"/>
        <end position="1113"/>
    </location>
</feature>
<feature type="region of interest" description="Disordered" evidence="1">
    <location>
        <begin position="1570"/>
        <end position="1725"/>
    </location>
</feature>
<feature type="region of interest" description="Disordered" evidence="1">
    <location>
        <begin position="55"/>
        <end position="197"/>
    </location>
</feature>
<feature type="compositionally biased region" description="Basic and acidic residues" evidence="1">
    <location>
        <begin position="269"/>
        <end position="279"/>
    </location>
</feature>